<sequence>MSRWLIADDGSHDFRRFDRVFTRMRTVIGTLCD</sequence>
<evidence type="ECO:0000313" key="2">
    <source>
        <dbReference type="Proteomes" id="UP000656548"/>
    </source>
</evidence>
<evidence type="ECO:0000313" key="1">
    <source>
        <dbReference type="EMBL" id="MBE1578758.1"/>
    </source>
</evidence>
<protein>
    <submittedName>
        <fullName evidence="1">Uncharacterized protein</fullName>
    </submittedName>
</protein>
<accession>A0ABR9LF23</accession>
<keyword evidence="2" id="KW-1185">Reference proteome</keyword>
<organism evidence="1 2">
    <name type="scientific">Amycolatopsis roodepoortensis</name>
    <dbReference type="NCBI Taxonomy" id="700274"/>
    <lineage>
        <taxon>Bacteria</taxon>
        <taxon>Bacillati</taxon>
        <taxon>Actinomycetota</taxon>
        <taxon>Actinomycetes</taxon>
        <taxon>Pseudonocardiales</taxon>
        <taxon>Pseudonocardiaceae</taxon>
        <taxon>Amycolatopsis</taxon>
    </lineage>
</organism>
<dbReference type="Proteomes" id="UP000656548">
    <property type="component" value="Unassembled WGS sequence"/>
</dbReference>
<dbReference type="EMBL" id="JADBEJ010000005">
    <property type="protein sequence ID" value="MBE1578758.1"/>
    <property type="molecule type" value="Genomic_DNA"/>
</dbReference>
<name>A0ABR9LF23_9PSEU</name>
<gene>
    <name evidence="1" type="ORF">H4W30_005818</name>
</gene>
<reference evidence="1 2" key="1">
    <citation type="submission" date="2020-10" db="EMBL/GenBank/DDBJ databases">
        <title>Sequencing the genomes of 1000 actinobacteria strains.</title>
        <authorList>
            <person name="Klenk H.-P."/>
        </authorList>
    </citation>
    <scope>NUCLEOTIDE SEQUENCE [LARGE SCALE GENOMIC DNA]</scope>
    <source>
        <strain evidence="1 2">DSM 46661</strain>
    </source>
</reference>
<comment type="caution">
    <text evidence="1">The sequence shown here is derived from an EMBL/GenBank/DDBJ whole genome shotgun (WGS) entry which is preliminary data.</text>
</comment>
<proteinExistence type="predicted"/>